<evidence type="ECO:0000259" key="7">
    <source>
        <dbReference type="PROSITE" id="PS50850"/>
    </source>
</evidence>
<dbReference type="InterPro" id="IPR036259">
    <property type="entry name" value="MFS_trans_sf"/>
</dbReference>
<feature type="region of interest" description="Disordered" evidence="5">
    <location>
        <begin position="1"/>
        <end position="52"/>
    </location>
</feature>
<sequence>MTVVPVGMGDHDEEKGEVEVPAAHGEESLRPNRPTPSRQDTTASTLTLKWSTPNDPANPYNFSHRRKWLITALAVLATFVAMMNGTMITVAHEQTSEYFNYSDANFPNSYWPTTAWTMGGACSVLLVLPIMEDFGSRIPFLGTYTFFLIWLVPQALARNFATMIVARFFAGAAACVLANTSAGVITNIWEDEKARTIPTSVFITAYLAGTSTGPVLGAAILHSGIGGHSGWRWLSWFQLIWCAALMPLYIVFFKETRGAAILARRAARDAKSAQADPDHLARLPSRCLNHTPILTKLKISLSRPLYMLFTEPVLATFVLCLRHPVPNLGPIQAGYIQGAIVIGELLGWPFVFVSSKIYFGSAKRNTEFPGRPIPEARCYVSIVASFLGVVGGMFVYGWCSTPSVPWIAPAIGLAMVGWGINIVVLAIADYVLDSYAKYAGSAIAAAAMGENVFAAFLPLSSYSMYTTLGFQWASSLLGFLALGISVASVWIIIYGRRLRERSPFMESAVLGKGDVGRE</sequence>
<organism evidence="8 9">
    <name type="scientific">Cyphellophora attinorum</name>
    <dbReference type="NCBI Taxonomy" id="1664694"/>
    <lineage>
        <taxon>Eukaryota</taxon>
        <taxon>Fungi</taxon>
        <taxon>Dikarya</taxon>
        <taxon>Ascomycota</taxon>
        <taxon>Pezizomycotina</taxon>
        <taxon>Eurotiomycetes</taxon>
        <taxon>Chaetothyriomycetidae</taxon>
        <taxon>Chaetothyriales</taxon>
        <taxon>Cyphellophoraceae</taxon>
        <taxon>Cyphellophora</taxon>
    </lineage>
</organism>
<feature type="compositionally biased region" description="Polar residues" evidence="5">
    <location>
        <begin position="35"/>
        <end position="52"/>
    </location>
</feature>
<proteinExistence type="predicted"/>
<comment type="subcellular location">
    <subcellularLocation>
        <location evidence="1">Membrane</location>
        <topology evidence="1">Multi-pass membrane protein</topology>
    </subcellularLocation>
</comment>
<dbReference type="PANTHER" id="PTHR23502">
    <property type="entry name" value="MAJOR FACILITATOR SUPERFAMILY"/>
    <property type="match status" value="1"/>
</dbReference>
<evidence type="ECO:0000256" key="1">
    <source>
        <dbReference type="ARBA" id="ARBA00004141"/>
    </source>
</evidence>
<feature type="transmembrane region" description="Helical" evidence="6">
    <location>
        <begin position="168"/>
        <end position="189"/>
    </location>
</feature>
<feature type="transmembrane region" description="Helical" evidence="6">
    <location>
        <begin position="68"/>
        <end position="90"/>
    </location>
</feature>
<dbReference type="OrthoDB" id="5403280at2759"/>
<dbReference type="RefSeq" id="XP_017995425.1">
    <property type="nucleotide sequence ID" value="XM_018140596.1"/>
</dbReference>
<evidence type="ECO:0000313" key="8">
    <source>
        <dbReference type="EMBL" id="KPI35462.1"/>
    </source>
</evidence>
<feature type="transmembrane region" description="Helical" evidence="6">
    <location>
        <begin position="233"/>
        <end position="252"/>
    </location>
</feature>
<dbReference type="PANTHER" id="PTHR23502:SF52">
    <property type="entry name" value="MULTIDRUG TRANSPORTER, PUTATIVE (AFU_ORTHOLOGUE AFUA_2G17730)-RELATED"/>
    <property type="match status" value="1"/>
</dbReference>
<keyword evidence="9" id="KW-1185">Reference proteome</keyword>
<dbReference type="InterPro" id="IPR020846">
    <property type="entry name" value="MFS_dom"/>
</dbReference>
<gene>
    <name evidence="8" type="ORF">AB675_11725</name>
</gene>
<dbReference type="Gene3D" id="1.20.1250.20">
    <property type="entry name" value="MFS general substrate transporter like domains"/>
    <property type="match status" value="1"/>
</dbReference>
<dbReference type="SUPFAM" id="SSF103473">
    <property type="entry name" value="MFS general substrate transporter"/>
    <property type="match status" value="1"/>
</dbReference>
<keyword evidence="2 6" id="KW-0812">Transmembrane</keyword>
<evidence type="ECO:0000256" key="2">
    <source>
        <dbReference type="ARBA" id="ARBA00022692"/>
    </source>
</evidence>
<reference evidence="8 9" key="1">
    <citation type="submission" date="2015-06" db="EMBL/GenBank/DDBJ databases">
        <title>Draft genome of the ant-associated black yeast Phialophora attae CBS 131958.</title>
        <authorList>
            <person name="Moreno L.F."/>
            <person name="Stielow B.J."/>
            <person name="de Hoog S."/>
            <person name="Vicente V.A."/>
            <person name="Weiss V.A."/>
            <person name="de Vries M."/>
            <person name="Cruz L.M."/>
            <person name="Souza E.M."/>
        </authorList>
    </citation>
    <scope>NUCLEOTIDE SEQUENCE [LARGE SCALE GENOMIC DNA]</scope>
    <source>
        <strain evidence="8 9">CBS 131958</strain>
    </source>
</reference>
<keyword evidence="4 6" id="KW-0472">Membrane</keyword>
<feature type="transmembrane region" description="Helical" evidence="6">
    <location>
        <begin position="472"/>
        <end position="495"/>
    </location>
</feature>
<evidence type="ECO:0000256" key="5">
    <source>
        <dbReference type="SAM" id="MobiDB-lite"/>
    </source>
</evidence>
<feature type="transmembrane region" description="Helical" evidence="6">
    <location>
        <begin position="138"/>
        <end position="156"/>
    </location>
</feature>
<dbReference type="STRING" id="1664694.A0A0N1H492"/>
<dbReference type="Pfam" id="PF07690">
    <property type="entry name" value="MFS_1"/>
    <property type="match status" value="1"/>
</dbReference>
<feature type="transmembrane region" description="Helical" evidence="6">
    <location>
        <begin position="305"/>
        <end position="324"/>
    </location>
</feature>
<feature type="transmembrane region" description="Helical" evidence="6">
    <location>
        <begin position="410"/>
        <end position="432"/>
    </location>
</feature>
<feature type="transmembrane region" description="Helical" evidence="6">
    <location>
        <begin position="110"/>
        <end position="131"/>
    </location>
</feature>
<feature type="domain" description="Major facilitator superfamily (MFS) profile" evidence="7">
    <location>
        <begin position="70"/>
        <end position="518"/>
    </location>
</feature>
<evidence type="ECO:0000313" key="9">
    <source>
        <dbReference type="Proteomes" id="UP000038010"/>
    </source>
</evidence>
<feature type="transmembrane region" description="Helical" evidence="6">
    <location>
        <begin position="201"/>
        <end position="221"/>
    </location>
</feature>
<feature type="compositionally biased region" description="Basic and acidic residues" evidence="5">
    <location>
        <begin position="9"/>
        <end position="30"/>
    </location>
</feature>
<dbReference type="GO" id="GO:0022857">
    <property type="term" value="F:transmembrane transporter activity"/>
    <property type="evidence" value="ECO:0007669"/>
    <property type="project" value="InterPro"/>
</dbReference>
<dbReference type="InterPro" id="IPR011701">
    <property type="entry name" value="MFS"/>
</dbReference>
<accession>A0A0N1H492</accession>
<feature type="transmembrane region" description="Helical" evidence="6">
    <location>
        <begin position="439"/>
        <end position="460"/>
    </location>
</feature>
<dbReference type="AlphaFoldDB" id="A0A0N1H492"/>
<protein>
    <submittedName>
        <fullName evidence="8">Putative transporter</fullName>
    </submittedName>
</protein>
<name>A0A0N1H492_9EURO</name>
<comment type="caution">
    <text evidence="8">The sequence shown here is derived from an EMBL/GenBank/DDBJ whole genome shotgun (WGS) entry which is preliminary data.</text>
</comment>
<dbReference type="PROSITE" id="PS50850">
    <property type="entry name" value="MFS"/>
    <property type="match status" value="1"/>
</dbReference>
<evidence type="ECO:0000256" key="3">
    <source>
        <dbReference type="ARBA" id="ARBA00022989"/>
    </source>
</evidence>
<feature type="transmembrane region" description="Helical" evidence="6">
    <location>
        <begin position="379"/>
        <end position="398"/>
    </location>
</feature>
<dbReference type="VEuPathDB" id="FungiDB:AB675_11725"/>
<evidence type="ECO:0000256" key="4">
    <source>
        <dbReference type="ARBA" id="ARBA00023136"/>
    </source>
</evidence>
<evidence type="ECO:0000256" key="6">
    <source>
        <dbReference type="SAM" id="Phobius"/>
    </source>
</evidence>
<keyword evidence="3 6" id="KW-1133">Transmembrane helix</keyword>
<dbReference type="GeneID" id="28732477"/>
<dbReference type="GO" id="GO:0005886">
    <property type="term" value="C:plasma membrane"/>
    <property type="evidence" value="ECO:0007669"/>
    <property type="project" value="TreeGrafter"/>
</dbReference>
<dbReference type="EMBL" id="LFJN01000040">
    <property type="protein sequence ID" value="KPI35462.1"/>
    <property type="molecule type" value="Genomic_DNA"/>
</dbReference>
<dbReference type="Proteomes" id="UP000038010">
    <property type="component" value="Unassembled WGS sequence"/>
</dbReference>
<feature type="transmembrane region" description="Helical" evidence="6">
    <location>
        <begin position="336"/>
        <end position="359"/>
    </location>
</feature>